<evidence type="ECO:0000313" key="2">
    <source>
        <dbReference type="EMBL" id="KAK3385066.1"/>
    </source>
</evidence>
<keyword evidence="1" id="KW-0472">Membrane</keyword>
<dbReference type="Proteomes" id="UP001285441">
    <property type="component" value="Unassembled WGS sequence"/>
</dbReference>
<comment type="caution">
    <text evidence="2">The sequence shown here is derived from an EMBL/GenBank/DDBJ whole genome shotgun (WGS) entry which is preliminary data.</text>
</comment>
<evidence type="ECO:0000313" key="3">
    <source>
        <dbReference type="Proteomes" id="UP001285441"/>
    </source>
</evidence>
<dbReference type="EMBL" id="JAULSW010000004">
    <property type="protein sequence ID" value="KAK3385066.1"/>
    <property type="molecule type" value="Genomic_DNA"/>
</dbReference>
<feature type="transmembrane region" description="Helical" evidence="1">
    <location>
        <begin position="31"/>
        <end position="52"/>
    </location>
</feature>
<gene>
    <name evidence="2" type="ORF">B0H63DRAFT_178535</name>
</gene>
<reference evidence="2" key="2">
    <citation type="submission" date="2023-06" db="EMBL/GenBank/DDBJ databases">
        <authorList>
            <consortium name="Lawrence Berkeley National Laboratory"/>
            <person name="Haridas S."/>
            <person name="Hensen N."/>
            <person name="Bonometti L."/>
            <person name="Westerberg I."/>
            <person name="Brannstrom I.O."/>
            <person name="Guillou S."/>
            <person name="Cros-Aarteil S."/>
            <person name="Calhoun S."/>
            <person name="Kuo A."/>
            <person name="Mondo S."/>
            <person name="Pangilinan J."/>
            <person name="Riley R."/>
            <person name="LaButti K."/>
            <person name="Andreopoulos B."/>
            <person name="Lipzen A."/>
            <person name="Chen C."/>
            <person name="Yanf M."/>
            <person name="Daum C."/>
            <person name="Ng V."/>
            <person name="Clum A."/>
            <person name="Steindorff A."/>
            <person name="Ohm R."/>
            <person name="Martin F."/>
            <person name="Silar P."/>
            <person name="Natvig D."/>
            <person name="Lalanne C."/>
            <person name="Gautier V."/>
            <person name="Ament-velasquez S.L."/>
            <person name="Kruys A."/>
            <person name="Hutchinson M.I."/>
            <person name="Powell A.J."/>
            <person name="Barry K."/>
            <person name="Miller A.N."/>
            <person name="Grigoriev I.V."/>
            <person name="Debuchy R."/>
            <person name="Gladieux P."/>
            <person name="Thoren M.H."/>
            <person name="Johannesson H."/>
        </authorList>
    </citation>
    <scope>NUCLEOTIDE SEQUENCE</scope>
    <source>
        <strain evidence="2">CBS 232.78</strain>
    </source>
</reference>
<evidence type="ECO:0000256" key="1">
    <source>
        <dbReference type="SAM" id="Phobius"/>
    </source>
</evidence>
<accession>A0AAE0NP09</accession>
<evidence type="ECO:0008006" key="4">
    <source>
        <dbReference type="Google" id="ProtNLM"/>
    </source>
</evidence>
<organism evidence="2 3">
    <name type="scientific">Podospora didyma</name>
    <dbReference type="NCBI Taxonomy" id="330526"/>
    <lineage>
        <taxon>Eukaryota</taxon>
        <taxon>Fungi</taxon>
        <taxon>Dikarya</taxon>
        <taxon>Ascomycota</taxon>
        <taxon>Pezizomycotina</taxon>
        <taxon>Sordariomycetes</taxon>
        <taxon>Sordariomycetidae</taxon>
        <taxon>Sordariales</taxon>
        <taxon>Podosporaceae</taxon>
        <taxon>Podospora</taxon>
    </lineage>
</organism>
<proteinExistence type="predicted"/>
<keyword evidence="1" id="KW-0812">Transmembrane</keyword>
<protein>
    <recommendedName>
        <fullName evidence="4">Transmembrane protein</fullName>
    </recommendedName>
</protein>
<reference evidence="2" key="1">
    <citation type="journal article" date="2023" name="Mol. Phylogenet. Evol.">
        <title>Genome-scale phylogeny and comparative genomics of the fungal order Sordariales.</title>
        <authorList>
            <person name="Hensen N."/>
            <person name="Bonometti L."/>
            <person name="Westerberg I."/>
            <person name="Brannstrom I.O."/>
            <person name="Guillou S."/>
            <person name="Cros-Aarteil S."/>
            <person name="Calhoun S."/>
            <person name="Haridas S."/>
            <person name="Kuo A."/>
            <person name="Mondo S."/>
            <person name="Pangilinan J."/>
            <person name="Riley R."/>
            <person name="LaButti K."/>
            <person name="Andreopoulos B."/>
            <person name="Lipzen A."/>
            <person name="Chen C."/>
            <person name="Yan M."/>
            <person name="Daum C."/>
            <person name="Ng V."/>
            <person name="Clum A."/>
            <person name="Steindorff A."/>
            <person name="Ohm R.A."/>
            <person name="Martin F."/>
            <person name="Silar P."/>
            <person name="Natvig D.O."/>
            <person name="Lalanne C."/>
            <person name="Gautier V."/>
            <person name="Ament-Velasquez S.L."/>
            <person name="Kruys A."/>
            <person name="Hutchinson M.I."/>
            <person name="Powell A.J."/>
            <person name="Barry K."/>
            <person name="Miller A.N."/>
            <person name="Grigoriev I.V."/>
            <person name="Debuchy R."/>
            <person name="Gladieux P."/>
            <person name="Hiltunen Thoren M."/>
            <person name="Johannesson H."/>
        </authorList>
    </citation>
    <scope>NUCLEOTIDE SEQUENCE</scope>
    <source>
        <strain evidence="2">CBS 232.78</strain>
    </source>
</reference>
<name>A0AAE0NP09_9PEZI</name>
<dbReference type="AlphaFoldDB" id="A0AAE0NP09"/>
<sequence length="178" mass="20551">MVVEDGILRYIRITLLVVRFCPAYLTRGRGIFLSFFFFLSFLLLLCYFSGCLQPAFVNYIRCTHANGRMPSLKGVQPQLRVARAGKVAPPALPAFWLALPELFSPFQETQGCRLAASLQGYYRRRRVFFFRFRYRNLEKATVPWPTNMLCDLPVSLPNLIVFTRPKDSEVADDRTKLV</sequence>
<keyword evidence="1" id="KW-1133">Transmembrane helix</keyword>
<keyword evidence="3" id="KW-1185">Reference proteome</keyword>